<dbReference type="CDD" id="cd22343">
    <property type="entry name" value="PDDEXK_lambda_exonuclease-like"/>
    <property type="match status" value="1"/>
</dbReference>
<evidence type="ECO:0000313" key="4">
    <source>
        <dbReference type="Proteomes" id="UP000694546"/>
    </source>
</evidence>
<feature type="chain" id="PRO_5034813459" description="YqaJ viral recombinase domain-containing protein" evidence="1">
    <location>
        <begin position="28"/>
        <end position="381"/>
    </location>
</feature>
<dbReference type="PANTHER" id="PTHR47526">
    <property type="entry name" value="ATP-DEPENDENT DNA HELICASE"/>
    <property type="match status" value="1"/>
</dbReference>
<dbReference type="InterPro" id="IPR019080">
    <property type="entry name" value="YqaJ_viral_recombinase"/>
</dbReference>
<name>A0A8C5A6N0_GADMO</name>
<dbReference type="Ensembl" id="ENSGMOT00000076560.1">
    <property type="protein sequence ID" value="ENSGMOP00000026916.1"/>
    <property type="gene ID" value="ENSGMOG00000031910.1"/>
</dbReference>
<reference evidence="3" key="1">
    <citation type="submission" date="2025-08" db="UniProtKB">
        <authorList>
            <consortium name="Ensembl"/>
        </authorList>
    </citation>
    <scope>IDENTIFICATION</scope>
</reference>
<dbReference type="InterPro" id="IPR011335">
    <property type="entry name" value="Restrct_endonuc-II-like"/>
</dbReference>
<dbReference type="OMA" id="RSHITHS"/>
<proteinExistence type="predicted"/>
<dbReference type="Gene3D" id="3.90.320.10">
    <property type="match status" value="1"/>
</dbReference>
<reference evidence="3" key="2">
    <citation type="submission" date="2025-09" db="UniProtKB">
        <authorList>
            <consortium name="Ensembl"/>
        </authorList>
    </citation>
    <scope>IDENTIFICATION</scope>
</reference>
<keyword evidence="4" id="KW-1185">Reference proteome</keyword>
<dbReference type="AlphaFoldDB" id="A0A8C5A6N0"/>
<dbReference type="GeneTree" id="ENSGT01030000234869"/>
<keyword evidence="1" id="KW-0732">Signal</keyword>
<accession>A0A8C5A6N0</accession>
<feature type="domain" description="YqaJ viral recombinase" evidence="2">
    <location>
        <begin position="180"/>
        <end position="341"/>
    </location>
</feature>
<organism evidence="3 4">
    <name type="scientific">Gadus morhua</name>
    <name type="common">Atlantic cod</name>
    <dbReference type="NCBI Taxonomy" id="8049"/>
    <lineage>
        <taxon>Eukaryota</taxon>
        <taxon>Metazoa</taxon>
        <taxon>Chordata</taxon>
        <taxon>Craniata</taxon>
        <taxon>Vertebrata</taxon>
        <taxon>Euteleostomi</taxon>
        <taxon>Actinopterygii</taxon>
        <taxon>Neopterygii</taxon>
        <taxon>Teleostei</taxon>
        <taxon>Neoteleostei</taxon>
        <taxon>Acanthomorphata</taxon>
        <taxon>Zeiogadaria</taxon>
        <taxon>Gadariae</taxon>
        <taxon>Gadiformes</taxon>
        <taxon>Gadoidei</taxon>
        <taxon>Gadidae</taxon>
        <taxon>Gadus</taxon>
    </lineage>
</organism>
<dbReference type="Pfam" id="PF09588">
    <property type="entry name" value="YqaJ"/>
    <property type="match status" value="1"/>
</dbReference>
<dbReference type="InterPro" id="IPR011604">
    <property type="entry name" value="PDDEXK-like_dom_sf"/>
</dbReference>
<protein>
    <recommendedName>
        <fullName evidence="2">YqaJ viral recombinase domain-containing protein</fullName>
    </recommendedName>
</protein>
<dbReference type="SUPFAM" id="SSF52980">
    <property type="entry name" value="Restriction endonuclease-like"/>
    <property type="match status" value="1"/>
</dbReference>
<evidence type="ECO:0000259" key="2">
    <source>
        <dbReference type="Pfam" id="PF09588"/>
    </source>
</evidence>
<dbReference type="PANTHER" id="PTHR47526:SF4">
    <property type="entry name" value="SWIM-TYPE DOMAIN-CONTAINING PROTEIN"/>
    <property type="match status" value="1"/>
</dbReference>
<sequence length="381" mass="41992">MAGLGEVCSHVGAILYALLAAVNKLSGTACTDKACSWNEPSMAAIKTVGYAEGSQIDFTKAQRKRSADGCDDLPPVKIPPPTQDECTALYSMLHSSESTEKQPVTILSVIPGLAKRYIPRAVQLNIPAPLSQMYKPQHRSLSHQELQAKREEVFTGLSITEEQCRVIENETRPQAKCAMWFDQKAGRVTASNIRAACHTDPDKPAVSLLKKLCYPVAYKDPNNNTPHSLRWGTEHEGTAVEEYTKTMESHHTNLTVRKGGLVINPQYPWLGASPDGILTCDCQEMGVLEVKAPSSLDNSTLGEKSKQDSTFCLKEVGGKLFLKRDHQYFYQVQTQIHLTQASYCDFAVWGPGKGGNGEMHIERILPDTDFLSPCVKRLANL</sequence>
<evidence type="ECO:0000313" key="3">
    <source>
        <dbReference type="Ensembl" id="ENSGMOP00000026916.1"/>
    </source>
</evidence>
<dbReference type="Proteomes" id="UP000694546">
    <property type="component" value="Chromosome 7"/>
</dbReference>
<feature type="signal peptide" evidence="1">
    <location>
        <begin position="1"/>
        <end position="27"/>
    </location>
</feature>
<evidence type="ECO:0000256" key="1">
    <source>
        <dbReference type="SAM" id="SignalP"/>
    </source>
</evidence>
<dbReference type="GO" id="GO:0006281">
    <property type="term" value="P:DNA repair"/>
    <property type="evidence" value="ECO:0007669"/>
    <property type="project" value="UniProtKB-ARBA"/>
</dbReference>